<feature type="transmembrane region" description="Helical" evidence="2">
    <location>
        <begin position="238"/>
        <end position="259"/>
    </location>
</feature>
<dbReference type="Pfam" id="PF00892">
    <property type="entry name" value="EamA"/>
    <property type="match status" value="2"/>
</dbReference>
<dbReference type="GO" id="GO:0016020">
    <property type="term" value="C:membrane"/>
    <property type="evidence" value="ECO:0007669"/>
    <property type="project" value="InterPro"/>
</dbReference>
<keyword evidence="2" id="KW-0812">Transmembrane</keyword>
<feature type="transmembrane region" description="Helical" evidence="2">
    <location>
        <begin position="93"/>
        <end position="115"/>
    </location>
</feature>
<sequence length="300" mass="33194">MEFRHGLGIFYAAVGTLFFATSPIFTLLIQGISPGGIAFLRMFLGSMFILAFAKLRGKRITIPGTDLKKFLLYGFIAAMHFLFYIYSLFYTTIAHSLSIVYTAPIFVTLLSSLVLKEPLPRYKYIGIGLVIIGIAVITGFEPLLSSRMIIGDMMALVSAFCFGLYSVAGRKERENYTLFQYTFWLYLFAAIFLLPFGAGSLKPDYLIKAAVPIIFLALLPTTLGHTMYNASVRHTHAAYSNLISTQEVTGGIILGYFVLNQVPGINTFLGCGIMFAGLGIVLIDRNPFSDISKKRKENAN</sequence>
<feature type="transmembrane region" description="Helical" evidence="2">
    <location>
        <begin position="265"/>
        <end position="283"/>
    </location>
</feature>
<dbReference type="RefSeq" id="WP_206708898.1">
    <property type="nucleotide sequence ID" value="NZ_CP059066.1"/>
</dbReference>
<feature type="transmembrane region" description="Helical" evidence="2">
    <location>
        <begin position="67"/>
        <end position="87"/>
    </location>
</feature>
<dbReference type="InterPro" id="IPR037185">
    <property type="entry name" value="EmrE-like"/>
</dbReference>
<keyword evidence="2" id="KW-1133">Transmembrane helix</keyword>
<feature type="domain" description="EamA" evidence="3">
    <location>
        <begin position="7"/>
        <end position="138"/>
    </location>
</feature>
<feature type="transmembrane region" description="Helical" evidence="2">
    <location>
        <begin position="205"/>
        <end position="226"/>
    </location>
</feature>
<protein>
    <submittedName>
        <fullName evidence="4">Putative cystine transporter YijE</fullName>
    </submittedName>
</protein>
<evidence type="ECO:0000313" key="4">
    <source>
        <dbReference type="EMBL" id="QSQ08695.1"/>
    </source>
</evidence>
<organism evidence="4 5">
    <name type="scientific">Koleobacter methoxysyntrophicus</name>
    <dbReference type="NCBI Taxonomy" id="2751313"/>
    <lineage>
        <taxon>Bacteria</taxon>
        <taxon>Bacillati</taxon>
        <taxon>Bacillota</taxon>
        <taxon>Clostridia</taxon>
        <taxon>Koleobacterales</taxon>
        <taxon>Koleobacteraceae</taxon>
        <taxon>Koleobacter</taxon>
    </lineage>
</organism>
<keyword evidence="5" id="KW-1185">Reference proteome</keyword>
<reference evidence="4" key="1">
    <citation type="submission" date="2020-07" db="EMBL/GenBank/DDBJ databases">
        <title>Koleobacter methoxysyntrophicus gen. nov., sp. nov., a novel anaerobic bacterium isolated from deep subsurface oil field and proposal of Koleobacterales ord. nov. in the phylum Firmicutes.</title>
        <authorList>
            <person name="Sakamoto S."/>
            <person name="Tamaki H."/>
        </authorList>
    </citation>
    <scope>NUCLEOTIDE SEQUENCE</scope>
    <source>
        <strain evidence="4">NRmbB1</strain>
    </source>
</reference>
<evidence type="ECO:0000313" key="5">
    <source>
        <dbReference type="Proteomes" id="UP000662904"/>
    </source>
</evidence>
<feature type="transmembrane region" description="Helical" evidence="2">
    <location>
        <begin position="178"/>
        <end position="199"/>
    </location>
</feature>
<gene>
    <name evidence="4" type="primary">yijE</name>
    <name evidence="4" type="ORF">H0A61_01038</name>
</gene>
<feature type="transmembrane region" description="Helical" evidence="2">
    <location>
        <begin position="35"/>
        <end position="55"/>
    </location>
</feature>
<proteinExistence type="inferred from homology"/>
<feature type="domain" description="EamA" evidence="3">
    <location>
        <begin position="150"/>
        <end position="282"/>
    </location>
</feature>
<accession>A0A8A0RK21</accession>
<feature type="transmembrane region" description="Helical" evidence="2">
    <location>
        <begin position="122"/>
        <end position="140"/>
    </location>
</feature>
<comment type="similarity">
    <text evidence="1">Belongs to the EamA transporter family.</text>
</comment>
<dbReference type="Proteomes" id="UP000662904">
    <property type="component" value="Chromosome"/>
</dbReference>
<dbReference type="SUPFAM" id="SSF103481">
    <property type="entry name" value="Multidrug resistance efflux transporter EmrE"/>
    <property type="match status" value="2"/>
</dbReference>
<dbReference type="PANTHER" id="PTHR22911">
    <property type="entry name" value="ACYL-MALONYL CONDENSING ENZYME-RELATED"/>
    <property type="match status" value="1"/>
</dbReference>
<dbReference type="EMBL" id="CP059066">
    <property type="protein sequence ID" value="QSQ08695.1"/>
    <property type="molecule type" value="Genomic_DNA"/>
</dbReference>
<dbReference type="InterPro" id="IPR000620">
    <property type="entry name" value="EamA_dom"/>
</dbReference>
<feature type="transmembrane region" description="Helical" evidence="2">
    <location>
        <begin position="146"/>
        <end position="166"/>
    </location>
</feature>
<name>A0A8A0RK21_9FIRM</name>
<dbReference type="AlphaFoldDB" id="A0A8A0RK21"/>
<evidence type="ECO:0000256" key="1">
    <source>
        <dbReference type="ARBA" id="ARBA00007362"/>
    </source>
</evidence>
<evidence type="ECO:0000259" key="3">
    <source>
        <dbReference type="Pfam" id="PF00892"/>
    </source>
</evidence>
<dbReference type="KEGG" id="kme:H0A61_01038"/>
<keyword evidence="2" id="KW-0472">Membrane</keyword>
<feature type="transmembrane region" description="Helical" evidence="2">
    <location>
        <begin position="7"/>
        <end position="29"/>
    </location>
</feature>
<evidence type="ECO:0000256" key="2">
    <source>
        <dbReference type="SAM" id="Phobius"/>
    </source>
</evidence>